<reference evidence="2" key="1">
    <citation type="submission" date="2017-03" db="EMBL/GenBank/DDBJ databases">
        <title>Phytopthora megakarya and P. palmivora, two closely related causual agents of cacao black pod achieved similar genome size and gene model numbers by different mechanisms.</title>
        <authorList>
            <person name="Ali S."/>
            <person name="Shao J."/>
            <person name="Larry D.J."/>
            <person name="Kronmiller B."/>
            <person name="Shen D."/>
            <person name="Strem M.D."/>
            <person name="Melnick R.L."/>
            <person name="Guiltinan M.J."/>
            <person name="Tyler B.M."/>
            <person name="Meinhardt L.W."/>
            <person name="Bailey B.A."/>
        </authorList>
    </citation>
    <scope>NUCLEOTIDE SEQUENCE [LARGE SCALE GENOMIC DNA]</scope>
    <source>
        <strain evidence="2">zdho120</strain>
    </source>
</reference>
<dbReference type="EMBL" id="NBNE01000050">
    <property type="protein sequence ID" value="OWZ23673.1"/>
    <property type="molecule type" value="Genomic_DNA"/>
</dbReference>
<proteinExistence type="predicted"/>
<gene>
    <name evidence="1" type="ORF">PHMEG_0001403</name>
</gene>
<evidence type="ECO:0008006" key="3">
    <source>
        <dbReference type="Google" id="ProtNLM"/>
    </source>
</evidence>
<dbReference type="Gene3D" id="2.40.70.10">
    <property type="entry name" value="Acid Proteases"/>
    <property type="match status" value="1"/>
</dbReference>
<sequence length="261" mass="29815">MEEFYNQIRQSFNPTKHIGCREYVKLGRSSGWNPIRAERSRYYIYALVPKTSVDQVNKQRDLPDITRDLHGNHIFAISSPRQLDEFVRSDVAMTVDLHPGQSRGYQKQQDNNDLDTRRHWIYFLENPVVIGNIMPLIVGKIYNENAILLLDIGAKVSYVDTAFARKVGCYRDSIQIQDCVENGDNVYRTEGRTRIKVTLAESYVGGDQSGQEVILGMDVMVPAGIHLDIAYGSNILPNEVQFLLSGRQQLYSDKTRIVNLE</sequence>
<name>A0A225X1S9_9STRA</name>
<dbReference type="AlphaFoldDB" id="A0A225X1S9"/>
<evidence type="ECO:0000313" key="1">
    <source>
        <dbReference type="EMBL" id="OWZ23673.1"/>
    </source>
</evidence>
<dbReference type="Proteomes" id="UP000198211">
    <property type="component" value="Unassembled WGS sequence"/>
</dbReference>
<evidence type="ECO:0000313" key="2">
    <source>
        <dbReference type="Proteomes" id="UP000198211"/>
    </source>
</evidence>
<dbReference type="OrthoDB" id="84413at2759"/>
<organism evidence="1 2">
    <name type="scientific">Phytophthora megakarya</name>
    <dbReference type="NCBI Taxonomy" id="4795"/>
    <lineage>
        <taxon>Eukaryota</taxon>
        <taxon>Sar</taxon>
        <taxon>Stramenopiles</taxon>
        <taxon>Oomycota</taxon>
        <taxon>Peronosporomycetes</taxon>
        <taxon>Peronosporales</taxon>
        <taxon>Peronosporaceae</taxon>
        <taxon>Phytophthora</taxon>
    </lineage>
</organism>
<protein>
    <recommendedName>
        <fullName evidence="3">Eukaryotic/viral aspartic protease</fullName>
    </recommendedName>
</protein>
<accession>A0A225X1S9</accession>
<comment type="caution">
    <text evidence="1">The sequence shown here is derived from an EMBL/GenBank/DDBJ whole genome shotgun (WGS) entry which is preliminary data.</text>
</comment>
<keyword evidence="2" id="KW-1185">Reference proteome</keyword>
<dbReference type="InterPro" id="IPR021109">
    <property type="entry name" value="Peptidase_aspartic_dom_sf"/>
</dbReference>